<dbReference type="RefSeq" id="WP_039280699.1">
    <property type="nucleotide sequence ID" value="NZ_JTDI01000002.1"/>
</dbReference>
<evidence type="ECO:0000256" key="2">
    <source>
        <dbReference type="ARBA" id="ARBA00030602"/>
    </source>
</evidence>
<accession>A0A0B1ZT99</accession>
<name>A0A0B1ZT99_9SPHN</name>
<dbReference type="OrthoDB" id="7432499at2"/>
<gene>
    <name evidence="4" type="ORF">LK12_05920</name>
</gene>
<keyword evidence="1" id="KW-0808">Transferase</keyword>
<organism evidence="4 5">
    <name type="scientific">Novosphingobium malaysiense</name>
    <dbReference type="NCBI Taxonomy" id="1348853"/>
    <lineage>
        <taxon>Bacteria</taxon>
        <taxon>Pseudomonadati</taxon>
        <taxon>Pseudomonadota</taxon>
        <taxon>Alphaproteobacteria</taxon>
        <taxon>Sphingomonadales</taxon>
        <taxon>Sphingomonadaceae</taxon>
        <taxon>Novosphingobium</taxon>
    </lineage>
</organism>
<evidence type="ECO:0000259" key="3">
    <source>
        <dbReference type="Pfam" id="PF06094"/>
    </source>
</evidence>
<dbReference type="Proteomes" id="UP000031057">
    <property type="component" value="Unassembled WGS sequence"/>
</dbReference>
<dbReference type="Pfam" id="PF06094">
    <property type="entry name" value="GGACT"/>
    <property type="match status" value="1"/>
</dbReference>
<dbReference type="GO" id="GO:0016740">
    <property type="term" value="F:transferase activity"/>
    <property type="evidence" value="ECO:0007669"/>
    <property type="project" value="UniProtKB-KW"/>
</dbReference>
<dbReference type="InterPro" id="IPR036568">
    <property type="entry name" value="GGCT-like_sf"/>
</dbReference>
<dbReference type="EMBL" id="JTDI01000002">
    <property type="protein sequence ID" value="KHK92352.1"/>
    <property type="molecule type" value="Genomic_DNA"/>
</dbReference>
<proteinExistence type="predicted"/>
<dbReference type="SUPFAM" id="SSF110857">
    <property type="entry name" value="Gamma-glutamyl cyclotransferase-like"/>
    <property type="match status" value="1"/>
</dbReference>
<dbReference type="Gene3D" id="3.10.490.10">
    <property type="entry name" value="Gamma-glutamyl cyclotransferase-like"/>
    <property type="match status" value="1"/>
</dbReference>
<dbReference type="PANTHER" id="PTHR31544:SF2">
    <property type="entry name" value="AIG2-LIKE PROTEIN D"/>
    <property type="match status" value="1"/>
</dbReference>
<keyword evidence="5" id="KW-1185">Reference proteome</keyword>
<dbReference type="PANTHER" id="PTHR31544">
    <property type="entry name" value="AIG2-LIKE PROTEIN D"/>
    <property type="match status" value="1"/>
</dbReference>
<dbReference type="InterPro" id="IPR013024">
    <property type="entry name" value="GGCT-like"/>
</dbReference>
<evidence type="ECO:0000256" key="1">
    <source>
        <dbReference type="ARBA" id="ARBA00022679"/>
    </source>
</evidence>
<dbReference type="STRING" id="1348853.LK12_05920"/>
<protein>
    <recommendedName>
        <fullName evidence="2">Putative gamma-glutamylcyclotransferase</fullName>
    </recommendedName>
</protein>
<feature type="domain" description="Gamma-glutamylcyclotransferase AIG2-like" evidence="3">
    <location>
        <begin position="7"/>
        <end position="126"/>
    </location>
</feature>
<dbReference type="InterPro" id="IPR009288">
    <property type="entry name" value="AIG2-like_dom"/>
</dbReference>
<reference evidence="4 5" key="1">
    <citation type="submission" date="2014-10" db="EMBL/GenBank/DDBJ databases">
        <title>Genome sequence of Novosphingobium malaysiense MUSC 273(T).</title>
        <authorList>
            <person name="Lee L.-H."/>
        </authorList>
    </citation>
    <scope>NUCLEOTIDE SEQUENCE [LARGE SCALE GENOMIC DNA]</scope>
    <source>
        <strain evidence="4 5">MUSC 273</strain>
    </source>
</reference>
<dbReference type="AlphaFoldDB" id="A0A0B1ZT99"/>
<sequence>MTLPRRLFVYGTLQPQAATRMGDWIAQRLVRCEPASAPGRLFAVRGGNGWFPALIPPSGQARVSGTLCWLDLEPGDLALLDRYEGREYRRVASPVRTASGLSEAGQLYLWRIALPDEAEAIAGGDFLAWLRRTGRRAFSTPRNGT</sequence>
<dbReference type="CDD" id="cd06661">
    <property type="entry name" value="GGCT_like"/>
    <property type="match status" value="1"/>
</dbReference>
<evidence type="ECO:0000313" key="4">
    <source>
        <dbReference type="EMBL" id="KHK92352.1"/>
    </source>
</evidence>
<comment type="caution">
    <text evidence="4">The sequence shown here is derived from an EMBL/GenBank/DDBJ whole genome shotgun (WGS) entry which is preliminary data.</text>
</comment>
<evidence type="ECO:0000313" key="5">
    <source>
        <dbReference type="Proteomes" id="UP000031057"/>
    </source>
</evidence>
<dbReference type="InterPro" id="IPR045038">
    <property type="entry name" value="AIG2-like"/>
</dbReference>